<accession>A0ABM3TSD8</accession>
<feature type="domain" description="Aminotransferase class I/classII large" evidence="20">
    <location>
        <begin position="99"/>
        <end position="462"/>
    </location>
</feature>
<evidence type="ECO:0000256" key="17">
    <source>
        <dbReference type="ARBA" id="ARBA00047997"/>
    </source>
</evidence>
<sequence>MATVAEQWVLVEMVQALYEAPAYHLILEGILILWIIRLLFSKTYKLQERSDLTVKEKEELIEEWQPEPLVPPVSKDHPALNYNIVSGPPSHNIVVNGKECINFASFNFLGLLDNPRLKAAALASLKKCGVGTCGPRGFYGTFDVHLDLEDRLAKFMKTEEAIIYSYGFATIASAIPAYSKRGDIVDKAACFAIQKGLQASRSDIKLFNHNDMDDLQRLLKEQEIEDQKNPRKARVTRRFIVVEGLYMNTGTICPLPELVKLKYRYKARIFLEESLSFGVLGEHGRGVTEHFGIDIDDIDLISANMENSLASIGGFCCGRSFVIDHQRLSGQGYCFSASLPPLLAAAAIEALNIMEENPGIFAVLKEKCKRIHKALQGISGLKVVGESISPAFHLQLEESTGCRERDVKLLQEIVTQCMDRGIALTLARYLEKEEKYLPPPSIRVVVTVEQTEEELEKAATTISRVAQTVLL</sequence>
<evidence type="ECO:0000256" key="16">
    <source>
        <dbReference type="ARBA" id="ARBA00047854"/>
    </source>
</evidence>
<comment type="pathway">
    <text evidence="2">Lipid metabolism; sphingolipid metabolism.</text>
</comment>
<dbReference type="PANTHER" id="PTHR13693">
    <property type="entry name" value="CLASS II AMINOTRANSFERASE/8-AMINO-7-OXONONANOATE SYNTHASE"/>
    <property type="match status" value="1"/>
</dbReference>
<name>A0ABM3TSD8_BALAC</name>
<evidence type="ECO:0000256" key="10">
    <source>
        <dbReference type="ARBA" id="ARBA00023315"/>
    </source>
</evidence>
<evidence type="ECO:0000256" key="19">
    <source>
        <dbReference type="SAM" id="Phobius"/>
    </source>
</evidence>
<keyword evidence="10" id="KW-0012">Acyltransferase</keyword>
<comment type="catalytic activity">
    <reaction evidence="18">
        <text>tetradecanoyl-CoA + L-serine + H(+) = 3-oxohexadecasphinganine + CO2 + CoA</text>
        <dbReference type="Rhea" id="RHEA:35675"/>
        <dbReference type="ChEBI" id="CHEBI:15378"/>
        <dbReference type="ChEBI" id="CHEBI:16526"/>
        <dbReference type="ChEBI" id="CHEBI:33384"/>
        <dbReference type="ChEBI" id="CHEBI:57287"/>
        <dbReference type="ChEBI" id="CHEBI:57385"/>
        <dbReference type="ChEBI" id="CHEBI:71007"/>
    </reaction>
    <physiologicalReaction direction="left-to-right" evidence="18">
        <dbReference type="Rhea" id="RHEA:35676"/>
    </physiologicalReaction>
</comment>
<evidence type="ECO:0000256" key="13">
    <source>
        <dbReference type="ARBA" id="ARBA00042649"/>
    </source>
</evidence>
<comment type="catalytic activity">
    <reaction evidence="17">
        <text>dodecanoyl-CoA + L-serine + H(+) = 3-oxotetradecasphinganine + CO2 + CoA</text>
        <dbReference type="Rhea" id="RHEA:35679"/>
        <dbReference type="ChEBI" id="CHEBI:15378"/>
        <dbReference type="ChEBI" id="CHEBI:16526"/>
        <dbReference type="ChEBI" id="CHEBI:33384"/>
        <dbReference type="ChEBI" id="CHEBI:57287"/>
        <dbReference type="ChEBI" id="CHEBI:57375"/>
        <dbReference type="ChEBI" id="CHEBI:71008"/>
    </reaction>
    <physiologicalReaction direction="left-to-right" evidence="17">
        <dbReference type="Rhea" id="RHEA:35680"/>
    </physiologicalReaction>
</comment>
<protein>
    <recommendedName>
        <fullName evidence="11">Serine palmitoyltransferase 1</fullName>
        <ecNumber evidence="5">2.3.1.50</ecNumber>
    </recommendedName>
    <alternativeName>
        <fullName evidence="12">Long chain base biosynthesis protein 1</fullName>
    </alternativeName>
    <alternativeName>
        <fullName evidence="13">Serine-palmitoyl-CoA transferase 1</fullName>
    </alternativeName>
</protein>
<proteinExistence type="inferred from homology"/>
<dbReference type="PANTHER" id="PTHR13693:SF2">
    <property type="entry name" value="SERINE PALMITOYLTRANSFERASE 1"/>
    <property type="match status" value="1"/>
</dbReference>
<comment type="catalytic activity">
    <reaction evidence="16">
        <text>L-serine + hexadecanoyl-CoA + H(+) = 3-oxosphinganine + CO2 + CoA</text>
        <dbReference type="Rhea" id="RHEA:14761"/>
        <dbReference type="ChEBI" id="CHEBI:15378"/>
        <dbReference type="ChEBI" id="CHEBI:16526"/>
        <dbReference type="ChEBI" id="CHEBI:33384"/>
        <dbReference type="ChEBI" id="CHEBI:57287"/>
        <dbReference type="ChEBI" id="CHEBI:57379"/>
        <dbReference type="ChEBI" id="CHEBI:58299"/>
        <dbReference type="EC" id="2.3.1.50"/>
    </reaction>
    <physiologicalReaction direction="left-to-right" evidence="16">
        <dbReference type="Rhea" id="RHEA:14762"/>
    </physiologicalReaction>
</comment>
<dbReference type="EC" id="2.3.1.50" evidence="5"/>
<dbReference type="GeneID" id="103013143"/>
<dbReference type="Pfam" id="PF00155">
    <property type="entry name" value="Aminotran_1_2"/>
    <property type="match status" value="1"/>
</dbReference>
<reference evidence="22" key="1">
    <citation type="submission" date="2025-08" db="UniProtKB">
        <authorList>
            <consortium name="RefSeq"/>
        </authorList>
    </citation>
    <scope>IDENTIFICATION</scope>
</reference>
<evidence type="ECO:0000256" key="14">
    <source>
        <dbReference type="ARBA" id="ARBA00045191"/>
    </source>
</evidence>
<evidence type="ECO:0000256" key="15">
    <source>
        <dbReference type="ARBA" id="ARBA00047694"/>
    </source>
</evidence>
<evidence type="ECO:0000259" key="20">
    <source>
        <dbReference type="Pfam" id="PF00155"/>
    </source>
</evidence>
<evidence type="ECO:0000256" key="3">
    <source>
        <dbReference type="ARBA" id="ARBA00004991"/>
    </source>
</evidence>
<feature type="transmembrane region" description="Helical" evidence="19">
    <location>
        <begin position="161"/>
        <end position="179"/>
    </location>
</feature>
<keyword evidence="19" id="KW-1133">Transmembrane helix</keyword>
<feature type="transmembrane region" description="Helical" evidence="19">
    <location>
        <begin position="20"/>
        <end position="40"/>
    </location>
</feature>
<dbReference type="InterPro" id="IPR015421">
    <property type="entry name" value="PyrdxlP-dep_Trfase_major"/>
</dbReference>
<evidence type="ECO:0000256" key="18">
    <source>
        <dbReference type="ARBA" id="ARBA00048253"/>
    </source>
</evidence>
<organism evidence="21 22">
    <name type="scientific">Balaenoptera acutorostrata</name>
    <name type="common">Common minke whale</name>
    <name type="synonym">Balaena rostrata</name>
    <dbReference type="NCBI Taxonomy" id="9767"/>
    <lineage>
        <taxon>Eukaryota</taxon>
        <taxon>Metazoa</taxon>
        <taxon>Chordata</taxon>
        <taxon>Craniata</taxon>
        <taxon>Vertebrata</taxon>
        <taxon>Euteleostomi</taxon>
        <taxon>Mammalia</taxon>
        <taxon>Eutheria</taxon>
        <taxon>Laurasiatheria</taxon>
        <taxon>Artiodactyla</taxon>
        <taxon>Whippomorpha</taxon>
        <taxon>Cetacea</taxon>
        <taxon>Mysticeti</taxon>
        <taxon>Balaenopteridae</taxon>
        <taxon>Balaenoptera</taxon>
    </lineage>
</organism>
<dbReference type="Gene3D" id="3.90.1150.10">
    <property type="entry name" value="Aspartate Aminotransferase, domain 1"/>
    <property type="match status" value="1"/>
</dbReference>
<evidence type="ECO:0000256" key="6">
    <source>
        <dbReference type="ARBA" id="ARBA00022679"/>
    </source>
</evidence>
<dbReference type="InterPro" id="IPR050087">
    <property type="entry name" value="AON_synthase_class-II"/>
</dbReference>
<evidence type="ECO:0000256" key="8">
    <source>
        <dbReference type="ARBA" id="ARBA00022919"/>
    </source>
</evidence>
<dbReference type="Gene3D" id="3.40.640.10">
    <property type="entry name" value="Type I PLP-dependent aspartate aminotransferase-like (Major domain)"/>
    <property type="match status" value="1"/>
</dbReference>
<evidence type="ECO:0000256" key="11">
    <source>
        <dbReference type="ARBA" id="ARBA00041066"/>
    </source>
</evidence>
<dbReference type="InterPro" id="IPR015422">
    <property type="entry name" value="PyrdxlP-dep_Trfase_small"/>
</dbReference>
<comment type="similarity">
    <text evidence="4">Belongs to the class-II pyridoxal-phosphate-dependent aminotransferase family.</text>
</comment>
<evidence type="ECO:0000256" key="4">
    <source>
        <dbReference type="ARBA" id="ARBA00008392"/>
    </source>
</evidence>
<keyword evidence="19" id="KW-0812">Transmembrane</keyword>
<evidence type="ECO:0000256" key="7">
    <source>
        <dbReference type="ARBA" id="ARBA00022898"/>
    </source>
</evidence>
<evidence type="ECO:0000256" key="1">
    <source>
        <dbReference type="ARBA" id="ARBA00001933"/>
    </source>
</evidence>
<dbReference type="SUPFAM" id="SSF53383">
    <property type="entry name" value="PLP-dependent transferases"/>
    <property type="match status" value="1"/>
</dbReference>
<evidence type="ECO:0000256" key="9">
    <source>
        <dbReference type="ARBA" id="ARBA00023098"/>
    </source>
</evidence>
<keyword evidence="7" id="KW-0663">Pyridoxal phosphate</keyword>
<keyword evidence="8" id="KW-0746">Sphingolipid metabolism</keyword>
<dbReference type="InterPro" id="IPR004839">
    <property type="entry name" value="Aminotransferase_I/II_large"/>
</dbReference>
<evidence type="ECO:0000256" key="2">
    <source>
        <dbReference type="ARBA" id="ARBA00004760"/>
    </source>
</evidence>
<comment type="function">
    <text evidence="14">Component of the serine palmitoyltransferase multisubunit enzyme (SPT) that catalyzes the initial and rate-limiting step in sphingolipid biosynthesis by condensing L-serine and activated acyl-CoA (most commonly palmitoyl-CoA) to form long-chain bases. The SPT complex is also composed of SPTLC2 or SPTLC3 and SPTSSA or SPTSSB. Within this complex, the heterodimer with SPTLC2 or SPTLC3 forms the catalytic core. The composition of the serine palmitoyltransferase (SPT) complex determines the substrate preference. The SPTLC1-SPTLC2-SPTSSA complex shows a strong preference for C16-CoA substrate, while the SPTLC1-SPTLC3-SPTSSA isozyme uses both C14-CoA and C16-CoA as substrates, with a slight preference for C14-CoA. The SPTLC1-SPTLC2-SPTSSB complex shows a strong preference for C18-CoA substrate, while the SPTLC1-SPTLC3-SPTSSB isozyme displays an ability to use a broader range of acyl-CoAs, without apparent preference. Required for adipocyte cell viability and metabolic homeostasis.</text>
</comment>
<gene>
    <name evidence="22" type="primary">LOC103013143</name>
</gene>
<keyword evidence="9" id="KW-0443">Lipid metabolism</keyword>
<comment type="cofactor">
    <cofactor evidence="1">
        <name>pyridoxal 5'-phosphate</name>
        <dbReference type="ChEBI" id="CHEBI:597326"/>
    </cofactor>
</comment>
<keyword evidence="19" id="KW-0472">Membrane</keyword>
<dbReference type="InterPro" id="IPR015424">
    <property type="entry name" value="PyrdxlP-dep_Trfase"/>
</dbReference>
<comment type="pathway">
    <text evidence="3">Sphingolipid metabolism.</text>
</comment>
<comment type="catalytic activity">
    <reaction evidence="15">
        <text>octadecanoyl-CoA + L-serine + H(+) = 3-oxoeicosasphinganine + CO2 + CoA</text>
        <dbReference type="Rhea" id="RHEA:33683"/>
        <dbReference type="ChEBI" id="CHEBI:15378"/>
        <dbReference type="ChEBI" id="CHEBI:16526"/>
        <dbReference type="ChEBI" id="CHEBI:33384"/>
        <dbReference type="ChEBI" id="CHEBI:57287"/>
        <dbReference type="ChEBI" id="CHEBI:57394"/>
        <dbReference type="ChEBI" id="CHEBI:65073"/>
    </reaction>
    <physiologicalReaction direction="left-to-right" evidence="15">
        <dbReference type="Rhea" id="RHEA:33684"/>
    </physiologicalReaction>
</comment>
<dbReference type="Proteomes" id="UP001652580">
    <property type="component" value="Chromosome 6"/>
</dbReference>
<keyword evidence="21" id="KW-1185">Reference proteome</keyword>
<evidence type="ECO:0000256" key="12">
    <source>
        <dbReference type="ARBA" id="ARBA00041765"/>
    </source>
</evidence>
<evidence type="ECO:0000313" key="21">
    <source>
        <dbReference type="Proteomes" id="UP001652580"/>
    </source>
</evidence>
<evidence type="ECO:0000313" key="22">
    <source>
        <dbReference type="RefSeq" id="XP_057405003.1"/>
    </source>
</evidence>
<dbReference type="RefSeq" id="XP_057405003.1">
    <property type="nucleotide sequence ID" value="XM_057549020.1"/>
</dbReference>
<evidence type="ECO:0000256" key="5">
    <source>
        <dbReference type="ARBA" id="ARBA00013220"/>
    </source>
</evidence>
<keyword evidence="6" id="KW-0808">Transferase</keyword>